<comment type="caution">
    <text evidence="10">The sequence shown here is derived from an EMBL/GenBank/DDBJ whole genome shotgun (WGS) entry which is preliminary data.</text>
</comment>
<comment type="subcellular location">
    <subcellularLocation>
        <location evidence="1">Membrane</location>
        <topology evidence="1">Multi-pass membrane protein</topology>
    </subcellularLocation>
</comment>
<evidence type="ECO:0000256" key="7">
    <source>
        <dbReference type="ARBA" id="ARBA00022989"/>
    </source>
</evidence>
<evidence type="ECO:0000256" key="1">
    <source>
        <dbReference type="ARBA" id="ARBA00004141"/>
    </source>
</evidence>
<keyword evidence="11" id="KW-1185">Reference proteome</keyword>
<feature type="transmembrane region" description="Helical" evidence="9">
    <location>
        <begin position="148"/>
        <end position="165"/>
    </location>
</feature>
<evidence type="ECO:0000256" key="3">
    <source>
        <dbReference type="ARBA" id="ARBA00022448"/>
    </source>
</evidence>
<evidence type="ECO:0000256" key="9">
    <source>
        <dbReference type="SAM" id="Phobius"/>
    </source>
</evidence>
<evidence type="ECO:0008006" key="12">
    <source>
        <dbReference type="Google" id="ProtNLM"/>
    </source>
</evidence>
<dbReference type="InterPro" id="IPR004813">
    <property type="entry name" value="OPT"/>
</dbReference>
<evidence type="ECO:0000313" key="10">
    <source>
        <dbReference type="EMBL" id="KAH9318578.1"/>
    </source>
</evidence>
<keyword evidence="3" id="KW-0813">Transport</keyword>
<keyword evidence="4 9" id="KW-0812">Transmembrane</keyword>
<dbReference type="GO" id="GO:0016020">
    <property type="term" value="C:membrane"/>
    <property type="evidence" value="ECO:0007669"/>
    <property type="project" value="UniProtKB-SubCell"/>
</dbReference>
<evidence type="ECO:0000256" key="4">
    <source>
        <dbReference type="ARBA" id="ARBA00022692"/>
    </source>
</evidence>
<organism evidence="10 11">
    <name type="scientific">Taxus chinensis</name>
    <name type="common">Chinese yew</name>
    <name type="synonym">Taxus wallichiana var. chinensis</name>
    <dbReference type="NCBI Taxonomy" id="29808"/>
    <lineage>
        <taxon>Eukaryota</taxon>
        <taxon>Viridiplantae</taxon>
        <taxon>Streptophyta</taxon>
        <taxon>Embryophyta</taxon>
        <taxon>Tracheophyta</taxon>
        <taxon>Spermatophyta</taxon>
        <taxon>Pinopsida</taxon>
        <taxon>Pinidae</taxon>
        <taxon>Conifers II</taxon>
        <taxon>Cupressales</taxon>
        <taxon>Taxaceae</taxon>
        <taxon>Taxus</taxon>
    </lineage>
</organism>
<evidence type="ECO:0000256" key="6">
    <source>
        <dbReference type="ARBA" id="ARBA00022927"/>
    </source>
</evidence>
<name>A0AA38GBJ1_TAXCH</name>
<feature type="transmembrane region" description="Helical" evidence="9">
    <location>
        <begin position="115"/>
        <end position="136"/>
    </location>
</feature>
<feature type="non-terminal residue" evidence="10">
    <location>
        <position position="467"/>
    </location>
</feature>
<dbReference type="InterPro" id="IPR004648">
    <property type="entry name" value="Oligpept_transpt"/>
</dbReference>
<protein>
    <recommendedName>
        <fullName evidence="12">Oligopeptide transporter</fullName>
    </recommendedName>
</protein>
<dbReference type="AlphaFoldDB" id="A0AA38GBJ1"/>
<feature type="non-terminal residue" evidence="10">
    <location>
        <position position="1"/>
    </location>
</feature>
<dbReference type="NCBIfam" id="TIGR00728">
    <property type="entry name" value="OPT_sfam"/>
    <property type="match status" value="1"/>
</dbReference>
<dbReference type="Proteomes" id="UP000824469">
    <property type="component" value="Unassembled WGS sequence"/>
</dbReference>
<keyword evidence="7 9" id="KW-1133">Transmembrane helix</keyword>
<dbReference type="EMBL" id="JAHRHJ020000004">
    <property type="protein sequence ID" value="KAH9318578.1"/>
    <property type="molecule type" value="Genomic_DNA"/>
</dbReference>
<feature type="transmembrane region" description="Helical" evidence="9">
    <location>
        <begin position="441"/>
        <end position="461"/>
    </location>
</feature>
<feature type="transmembrane region" description="Helical" evidence="9">
    <location>
        <begin position="410"/>
        <end position="429"/>
    </location>
</feature>
<dbReference type="GO" id="GO:0035673">
    <property type="term" value="F:oligopeptide transmembrane transporter activity"/>
    <property type="evidence" value="ECO:0007669"/>
    <property type="project" value="InterPro"/>
</dbReference>
<dbReference type="GO" id="GO:0015031">
    <property type="term" value="P:protein transport"/>
    <property type="evidence" value="ECO:0007669"/>
    <property type="project" value="UniProtKB-KW"/>
</dbReference>
<reference evidence="10 11" key="1">
    <citation type="journal article" date="2021" name="Nat. Plants">
        <title>The Taxus genome provides insights into paclitaxel biosynthesis.</title>
        <authorList>
            <person name="Xiong X."/>
            <person name="Gou J."/>
            <person name="Liao Q."/>
            <person name="Li Y."/>
            <person name="Zhou Q."/>
            <person name="Bi G."/>
            <person name="Li C."/>
            <person name="Du R."/>
            <person name="Wang X."/>
            <person name="Sun T."/>
            <person name="Guo L."/>
            <person name="Liang H."/>
            <person name="Lu P."/>
            <person name="Wu Y."/>
            <person name="Zhang Z."/>
            <person name="Ro D.K."/>
            <person name="Shang Y."/>
            <person name="Huang S."/>
            <person name="Yan J."/>
        </authorList>
    </citation>
    <scope>NUCLEOTIDE SEQUENCE [LARGE SCALE GENOMIC DNA]</scope>
    <source>
        <strain evidence="10">Ta-2019</strain>
    </source>
</reference>
<keyword evidence="8 9" id="KW-0472">Membrane</keyword>
<proteinExistence type="inferred from homology"/>
<evidence type="ECO:0000256" key="5">
    <source>
        <dbReference type="ARBA" id="ARBA00022856"/>
    </source>
</evidence>
<feature type="transmembrane region" description="Helical" evidence="9">
    <location>
        <begin position="39"/>
        <end position="59"/>
    </location>
</feature>
<dbReference type="PANTHER" id="PTHR22601">
    <property type="entry name" value="ISP4 LIKE PROTEIN"/>
    <property type="match status" value="1"/>
</dbReference>
<evidence type="ECO:0000313" key="11">
    <source>
        <dbReference type="Proteomes" id="UP000824469"/>
    </source>
</evidence>
<accession>A0AA38GBJ1</accession>
<feature type="transmembrane region" description="Helical" evidence="9">
    <location>
        <begin position="281"/>
        <end position="304"/>
    </location>
</feature>
<keyword evidence="6" id="KW-0653">Protein transport</keyword>
<dbReference type="Pfam" id="PF03169">
    <property type="entry name" value="OPT"/>
    <property type="match status" value="1"/>
</dbReference>
<comment type="similarity">
    <text evidence="2">Belongs to the oligopeptide OPT transporter (TC 2.A.67.1) family.</text>
</comment>
<sequence>EAGYSAMEGDGEIVDKSPIEEVQLTVPVTDDPSQPVMTFRTWVLGLLCCVLLAFLNQFFAYREAALSISSVCAQIAVLPMGRFMAAVLPSKKFTFPGTRWSFSLNPAPFNMKEHVLITIFASAGSGGVYAVHIFTIVKGFYHRSINPFATWLLVITTQMLGFGWAGIYRKLLVESAYMWWPANLVQVSLFRALHEKEKRPKGGLSRLQFFMIVLVCSFAYYVIPNIFFPTISTISVLCFIWRKNVTVQQIGSGVNGLGIGSFGLDWNTISAFLGTPLATPWFAIANVMAGFFIIVYILTPLLYWNNVYDAKKFPIIDSSLFTNEGTKYNTSKILSGGFTFDEKAYADYGPIHMTGFFAVTYGVGFAALAATISHVCLFHGKEIWEHSKKTLEKKSVDVHTRLMNKNYRSVPTYWFLILLVIMVAFAMVACEGFGKQLQLPWWGVVMACALACTFTLPCGVIQATTNQ</sequence>
<keyword evidence="5" id="KW-0571">Peptide transport</keyword>
<gene>
    <name evidence="10" type="ORF">KI387_020347</name>
</gene>
<evidence type="ECO:0000256" key="2">
    <source>
        <dbReference type="ARBA" id="ARBA00005484"/>
    </source>
</evidence>
<evidence type="ECO:0000256" key="8">
    <source>
        <dbReference type="ARBA" id="ARBA00023136"/>
    </source>
</evidence>
<dbReference type="OMA" id="MACALAC"/>
<feature type="transmembrane region" description="Helical" evidence="9">
    <location>
        <begin position="66"/>
        <end position="88"/>
    </location>
</feature>